<keyword evidence="3" id="KW-1185">Reference proteome</keyword>
<evidence type="ECO:0000313" key="3">
    <source>
        <dbReference type="Proteomes" id="UP000765509"/>
    </source>
</evidence>
<name>A0A9Q3L6Y1_9BASI</name>
<dbReference type="Proteomes" id="UP000765509">
    <property type="component" value="Unassembled WGS sequence"/>
</dbReference>
<protein>
    <submittedName>
        <fullName evidence="2">Uncharacterized protein</fullName>
    </submittedName>
</protein>
<feature type="region of interest" description="Disordered" evidence="1">
    <location>
        <begin position="1"/>
        <end position="20"/>
    </location>
</feature>
<gene>
    <name evidence="2" type="ORF">O181_132202</name>
</gene>
<accession>A0A9Q3L6Y1</accession>
<feature type="region of interest" description="Disordered" evidence="1">
    <location>
        <begin position="109"/>
        <end position="159"/>
    </location>
</feature>
<evidence type="ECO:0000313" key="2">
    <source>
        <dbReference type="EMBL" id="MBW0592487.1"/>
    </source>
</evidence>
<evidence type="ECO:0000256" key="1">
    <source>
        <dbReference type="SAM" id="MobiDB-lite"/>
    </source>
</evidence>
<sequence length="198" mass="22501">MPSGTESIQGSASSQRQVPGIPIISESELELSISDLNRYKSHLEGSDRHLHEPVQAILHSVKVQGLGNVATNTPRSDELLEHPQKVPQRGGNIEILQWIQSTIIQTSNQKDQGLPCQKEGGNQGRSPISFHKQAPSQPTYPRREKNKKNNWRNPYSPSYRMAKVQKDALDNVFNMARTLMEFKDKEEQRMRKPHFPKT</sequence>
<comment type="caution">
    <text evidence="2">The sequence shown here is derived from an EMBL/GenBank/DDBJ whole genome shotgun (WGS) entry which is preliminary data.</text>
</comment>
<reference evidence="2" key="1">
    <citation type="submission" date="2021-03" db="EMBL/GenBank/DDBJ databases">
        <title>Draft genome sequence of rust myrtle Austropuccinia psidii MF-1, a brazilian biotype.</title>
        <authorList>
            <person name="Quecine M.C."/>
            <person name="Pachon D.M.R."/>
            <person name="Bonatelli M.L."/>
            <person name="Correr F.H."/>
            <person name="Franceschini L.M."/>
            <person name="Leite T.F."/>
            <person name="Margarido G.R.A."/>
            <person name="Almeida C.A."/>
            <person name="Ferrarezi J.A."/>
            <person name="Labate C.A."/>
        </authorList>
    </citation>
    <scope>NUCLEOTIDE SEQUENCE</scope>
    <source>
        <strain evidence="2">MF-1</strain>
    </source>
</reference>
<feature type="compositionally biased region" description="Polar residues" evidence="1">
    <location>
        <begin position="1"/>
        <end position="17"/>
    </location>
</feature>
<proteinExistence type="predicted"/>
<organism evidence="2 3">
    <name type="scientific">Austropuccinia psidii MF-1</name>
    <dbReference type="NCBI Taxonomy" id="1389203"/>
    <lineage>
        <taxon>Eukaryota</taxon>
        <taxon>Fungi</taxon>
        <taxon>Dikarya</taxon>
        <taxon>Basidiomycota</taxon>
        <taxon>Pucciniomycotina</taxon>
        <taxon>Pucciniomycetes</taxon>
        <taxon>Pucciniales</taxon>
        <taxon>Sphaerophragmiaceae</taxon>
        <taxon>Austropuccinia</taxon>
    </lineage>
</organism>
<dbReference type="AlphaFoldDB" id="A0A9Q3L6Y1"/>
<dbReference type="EMBL" id="AVOT02148540">
    <property type="protein sequence ID" value="MBW0592487.1"/>
    <property type="molecule type" value="Genomic_DNA"/>
</dbReference>